<dbReference type="Gene3D" id="3.80.10.10">
    <property type="entry name" value="Ribonuclease Inhibitor"/>
    <property type="match status" value="1"/>
</dbReference>
<proteinExistence type="predicted"/>
<dbReference type="PANTHER" id="PTHR46312">
    <property type="entry name" value="NACHT DOMAIN-CONTAINING PROTEIN"/>
    <property type="match status" value="1"/>
</dbReference>
<evidence type="ECO:0000259" key="4">
    <source>
        <dbReference type="PROSITE" id="PS50017"/>
    </source>
</evidence>
<dbReference type="InterPro" id="IPR007111">
    <property type="entry name" value="NACHT_NTPase"/>
</dbReference>
<evidence type="ECO:0000259" key="5">
    <source>
        <dbReference type="PROSITE" id="PS50837"/>
    </source>
</evidence>
<name>A0A8B7XSV1_ACAPL</name>
<dbReference type="PROSITE" id="PS50017">
    <property type="entry name" value="DEATH_DOMAIN"/>
    <property type="match status" value="1"/>
</dbReference>
<dbReference type="Gene3D" id="3.40.50.300">
    <property type="entry name" value="P-loop containing nucleotide triphosphate hydrolases"/>
    <property type="match status" value="1"/>
</dbReference>
<dbReference type="RefSeq" id="XP_022083287.1">
    <property type="nucleotide sequence ID" value="XM_022227595.1"/>
</dbReference>
<evidence type="ECO:0000256" key="3">
    <source>
        <dbReference type="SAM" id="MobiDB-lite"/>
    </source>
</evidence>
<reference evidence="7" key="1">
    <citation type="submission" date="2025-08" db="UniProtKB">
        <authorList>
            <consortium name="RefSeq"/>
        </authorList>
    </citation>
    <scope>IDENTIFICATION</scope>
</reference>
<dbReference type="InterPro" id="IPR000488">
    <property type="entry name" value="Death_dom"/>
</dbReference>
<keyword evidence="1" id="KW-0547">Nucleotide-binding</keyword>
<dbReference type="SUPFAM" id="SSF47986">
    <property type="entry name" value="DEATH domain"/>
    <property type="match status" value="1"/>
</dbReference>
<feature type="compositionally biased region" description="Basic and acidic residues" evidence="3">
    <location>
        <begin position="948"/>
        <end position="960"/>
    </location>
</feature>
<dbReference type="InterPro" id="IPR011029">
    <property type="entry name" value="DEATH-like_dom_sf"/>
</dbReference>
<feature type="region of interest" description="Disordered" evidence="3">
    <location>
        <begin position="926"/>
        <end position="984"/>
    </location>
</feature>
<dbReference type="InterPro" id="IPR027417">
    <property type="entry name" value="P-loop_NTPase"/>
</dbReference>
<dbReference type="PANTHER" id="PTHR46312:SF2">
    <property type="entry name" value="NUCLEOTIDE-BINDING OLIGOMERIZATION DOMAIN-CONTAINING PROTEIN 2-LIKE"/>
    <property type="match status" value="1"/>
</dbReference>
<dbReference type="Gene3D" id="1.10.533.10">
    <property type="entry name" value="Death Domain, Fas"/>
    <property type="match status" value="1"/>
</dbReference>
<dbReference type="OMA" id="ENACLEM"/>
<dbReference type="GO" id="GO:0007165">
    <property type="term" value="P:signal transduction"/>
    <property type="evidence" value="ECO:0007669"/>
    <property type="project" value="InterPro"/>
</dbReference>
<keyword evidence="2" id="KW-0067">ATP-binding</keyword>
<dbReference type="SUPFAM" id="SSF52540">
    <property type="entry name" value="P-loop containing nucleoside triphosphate hydrolases"/>
    <property type="match status" value="1"/>
</dbReference>
<feature type="domain" description="NACHT" evidence="5">
    <location>
        <begin position="214"/>
        <end position="311"/>
    </location>
</feature>
<evidence type="ECO:0000256" key="2">
    <source>
        <dbReference type="ARBA" id="ARBA00022840"/>
    </source>
</evidence>
<dbReference type="KEGG" id="aplc:110975265"/>
<gene>
    <name evidence="7" type="primary">LOC110975265</name>
</gene>
<organism evidence="6 7">
    <name type="scientific">Acanthaster planci</name>
    <name type="common">Crown-of-thorns starfish</name>
    <dbReference type="NCBI Taxonomy" id="133434"/>
    <lineage>
        <taxon>Eukaryota</taxon>
        <taxon>Metazoa</taxon>
        <taxon>Echinodermata</taxon>
        <taxon>Eleutherozoa</taxon>
        <taxon>Asterozoa</taxon>
        <taxon>Asteroidea</taxon>
        <taxon>Valvatacea</taxon>
        <taxon>Valvatida</taxon>
        <taxon>Acanthasteridae</taxon>
        <taxon>Acanthaster</taxon>
    </lineage>
</organism>
<dbReference type="Pfam" id="PF05729">
    <property type="entry name" value="NACHT"/>
    <property type="match status" value="1"/>
</dbReference>
<dbReference type="PROSITE" id="PS50837">
    <property type="entry name" value="NACHT"/>
    <property type="match status" value="1"/>
</dbReference>
<dbReference type="GO" id="GO:0005524">
    <property type="term" value="F:ATP binding"/>
    <property type="evidence" value="ECO:0007669"/>
    <property type="project" value="UniProtKB-KW"/>
</dbReference>
<dbReference type="Pfam" id="PF00531">
    <property type="entry name" value="Death"/>
    <property type="match status" value="1"/>
</dbReference>
<feature type="domain" description="Death" evidence="4">
    <location>
        <begin position="46"/>
        <end position="131"/>
    </location>
</feature>
<dbReference type="SUPFAM" id="SSF52047">
    <property type="entry name" value="RNI-like"/>
    <property type="match status" value="1"/>
</dbReference>
<sequence length="984" mass="110840">MIGCVSSLIPRLNYGRTLFAMACAHLPDVPAVKRSAPNSSQQGRPQNDLLLWIAKELGQDWRRLAIHLGLSQANVDDIDGQPHKSQKDKSFQMLTSWTRKLRNDKNGYEILITMLESCDRNDIAEMVENYDRNHNPPSPNPDNPDYLPAKMRQILKDKYGEHRFVFCSSVDEKRFEFSELFTSLELTKTAVVSTRLNVHTELLDLRNADGDAYKRILLRGPKGCGKTVLLKAVSQDWSKQNDNPRSLASNYDLLFTIDLREVSEEEDLADAVFAQLLPEDVRLSRDSLRSYMDDKEKQSRVAILLDGLDQLICCGNRLSSKTVPEYFYKMITKKVHRESLVIVASRTLTKKLPDAYQIIDVGGFSRENVATYVSKFFRDNKEKMLFLQNVLESYSSDLTDFSTYPSVISALCELLQSAGTEAFPKGLTEIYDHIFKDMVRQYKSSICIHGNGPISYFFKSLLKSVDYADLFPKFHNPVPVRGEQLEKFFYDIGRVALQGLLCTRENRDFEEFDFGRDALAIACSVGILVKDDEKSVAVRFCHPSVQEYCASKYCQSLATSKPTKFRKKLGRFGDQINLYRFCCGNSKESSDLIMKFIIPPLAQGRVTLGTSLEGRIALACLAEFHSDSFLQHLEPCLTADGSIKVEYSSVGSWLLRVLCDVLNTACRSDTFRLSLQTVRTLNVTCGMSTQCISSINTIVGHLSNLQTVVLVNNSDQIPSWLATTPNGDAVCELVSHLRNHHLSKLTIVNCGLGSRCVSHILSQLPYLEFLDLSNNPRIIWSKLREPARYPKLTTLKLKQCGITEDEAKSFVEFLQQQSDLTELSVDWNDLETTGLAIIMDAVCDLGKLQLVSAERKRSDGMSLPHEETVRMLRRCSALKACNVSKWKPKDEEAGAEMLEAASHLDDFQALIFDERSFMVDEFGNVVSSPNEASDPNDDVGNEASSSNERSDTSGMLDEKPYSCTDTLLGFSPHRKKSYSQQHST</sequence>
<evidence type="ECO:0000313" key="7">
    <source>
        <dbReference type="RefSeq" id="XP_022083287.1"/>
    </source>
</evidence>
<dbReference type="InterPro" id="IPR032675">
    <property type="entry name" value="LRR_dom_sf"/>
</dbReference>
<dbReference type="AlphaFoldDB" id="A0A8B7XSV1"/>
<dbReference type="GeneID" id="110975265"/>
<accession>A0A8B7XSV1</accession>
<dbReference type="Proteomes" id="UP000694845">
    <property type="component" value="Unplaced"/>
</dbReference>
<evidence type="ECO:0000313" key="6">
    <source>
        <dbReference type="Proteomes" id="UP000694845"/>
    </source>
</evidence>
<evidence type="ECO:0000256" key="1">
    <source>
        <dbReference type="ARBA" id="ARBA00022741"/>
    </source>
</evidence>
<keyword evidence="6" id="KW-1185">Reference proteome</keyword>
<dbReference type="OrthoDB" id="6118651at2759"/>
<protein>
    <submittedName>
        <fullName evidence="7">Uncharacterized protein LOC110975265</fullName>
    </submittedName>
</protein>